<evidence type="ECO:0000259" key="2">
    <source>
        <dbReference type="PROSITE" id="PS50106"/>
    </source>
</evidence>
<dbReference type="Gene3D" id="2.30.42.10">
    <property type="match status" value="5"/>
</dbReference>
<dbReference type="SUPFAM" id="SSF50156">
    <property type="entry name" value="PDZ domain-like"/>
    <property type="match status" value="5"/>
</dbReference>
<feature type="compositionally biased region" description="Basic and acidic residues" evidence="1">
    <location>
        <begin position="170"/>
        <end position="183"/>
    </location>
</feature>
<dbReference type="EMBL" id="GBYB01000348">
    <property type="protein sequence ID" value="JAG70115.1"/>
    <property type="molecule type" value="Transcribed_RNA"/>
</dbReference>
<protein>
    <submittedName>
        <fullName evidence="4">InaD_0 protein</fullName>
    </submittedName>
    <submittedName>
        <fullName evidence="3">InaD_1 protein</fullName>
    </submittedName>
</protein>
<evidence type="ECO:0000313" key="3">
    <source>
        <dbReference type="EMBL" id="JAG70115.1"/>
    </source>
</evidence>
<feature type="compositionally biased region" description="Basic and acidic residues" evidence="1">
    <location>
        <begin position="486"/>
        <end position="496"/>
    </location>
</feature>
<name>A0A0C9PHL6_9HYME</name>
<evidence type="ECO:0000256" key="1">
    <source>
        <dbReference type="SAM" id="MobiDB-lite"/>
    </source>
</evidence>
<dbReference type="InterPro" id="IPR036034">
    <property type="entry name" value="PDZ_sf"/>
</dbReference>
<dbReference type="AlphaFoldDB" id="A0A0C9PHL6"/>
<feature type="compositionally biased region" description="Acidic residues" evidence="1">
    <location>
        <begin position="184"/>
        <end position="193"/>
    </location>
</feature>
<feature type="region of interest" description="Disordered" evidence="1">
    <location>
        <begin position="454"/>
        <end position="496"/>
    </location>
</feature>
<sequence>MTVTRQVEVNINQLKKWGSDRFVEIQRGCHISLGFSIIGGKIDASTDEVKAGDQKSSGVFIKSIDPDASICNVSNLKIGDRIVEVNGINVLNCTCDKVAELIQNNEDIIRLRVQSLTVMDQSDCIQPQEKTEQKSLERVLSNKTQEHVALIQSANSMGTATAVNQEADEEKSIRENDVHHPDSEESSESEDERYMEGNIHTKAGMEISRKSAGNVKRTPAEIAADSEEEDEYGYTAQKILKKYRSLNGQVVLEKIDRTTGDLGIALAGHKDRARMAVFICGLNPKGNAFKVGNLKVGDAILEVNGHVLQGRSHLNASVIMKGMGGSTWKLIIHRDNSEMNALAPKLPIHFPAAFDESDRYSGFEGVRTVSLKKGLYGLGIMIVEGKHAEVGQGIFISDIQEGSVAEKGGLLLGDMILGVNSDSLVGSTYDQATLVLKRVEGMVTVTVCNPNQNKLKEQSDMNELSKLSPDIPTTEKSPGQTQQSGEIKKAEVAADSKNVKASQGKPTIVEITKTKENALGLIIAGGSDTSCGGVFILDLYPDGLGEKTGQLKRGDRILEFCQENFKTIDHEKAEAIILSTTGPMKLSILQDEYSIDEVEVELQRKPTKGIGLGLMGFKSGKGAYISELMAGGSAAESGKLQLGDLIAALGGQNVEEIESNEIANLMKASNPLLLKIKRFKAMA</sequence>
<feature type="domain" description="PDZ" evidence="2">
    <location>
        <begin position="368"/>
        <end position="451"/>
    </location>
</feature>
<gene>
    <name evidence="3" type="primary">inaD_1</name>
    <name evidence="4" type="synonym">inaD_0</name>
    <name evidence="4" type="ORF">g.8886</name>
    <name evidence="3" type="ORF">g.8887</name>
</gene>
<organism evidence="3">
    <name type="scientific">Fopius arisanus</name>
    <dbReference type="NCBI Taxonomy" id="64838"/>
    <lineage>
        <taxon>Eukaryota</taxon>
        <taxon>Metazoa</taxon>
        <taxon>Ecdysozoa</taxon>
        <taxon>Arthropoda</taxon>
        <taxon>Hexapoda</taxon>
        <taxon>Insecta</taxon>
        <taxon>Pterygota</taxon>
        <taxon>Neoptera</taxon>
        <taxon>Endopterygota</taxon>
        <taxon>Hymenoptera</taxon>
        <taxon>Apocrita</taxon>
        <taxon>Ichneumonoidea</taxon>
        <taxon>Braconidae</taxon>
        <taxon>Opiinae</taxon>
        <taxon>Fopius</taxon>
    </lineage>
</organism>
<proteinExistence type="predicted"/>
<feature type="compositionally biased region" description="Polar residues" evidence="1">
    <location>
        <begin position="155"/>
        <end position="164"/>
    </location>
</feature>
<dbReference type="InterPro" id="IPR001478">
    <property type="entry name" value="PDZ"/>
</dbReference>
<evidence type="ECO:0000313" key="4">
    <source>
        <dbReference type="EMBL" id="JAG70118.1"/>
    </source>
</evidence>
<dbReference type="InterPro" id="IPR051109">
    <property type="entry name" value="MAM_complex_regulator"/>
</dbReference>
<feature type="domain" description="PDZ" evidence="2">
    <location>
        <begin position="599"/>
        <end position="669"/>
    </location>
</feature>
<dbReference type="EMBL" id="GBYB01000351">
    <property type="protein sequence ID" value="JAG70118.1"/>
    <property type="molecule type" value="Transcribed_RNA"/>
</dbReference>
<dbReference type="PANTHER" id="PTHR14063">
    <property type="entry name" value="PROTEIN LIN-7 HOMOLOG"/>
    <property type="match status" value="1"/>
</dbReference>
<feature type="domain" description="PDZ" evidence="2">
    <location>
        <begin position="249"/>
        <end position="335"/>
    </location>
</feature>
<feature type="compositionally biased region" description="Polar residues" evidence="1">
    <location>
        <begin position="474"/>
        <end position="485"/>
    </location>
</feature>
<feature type="domain" description="PDZ" evidence="2">
    <location>
        <begin position="508"/>
        <end position="592"/>
    </location>
</feature>
<dbReference type="SMART" id="SM00228">
    <property type="entry name" value="PDZ"/>
    <property type="match status" value="5"/>
</dbReference>
<dbReference type="PROSITE" id="PS50106">
    <property type="entry name" value="PDZ"/>
    <property type="match status" value="5"/>
</dbReference>
<feature type="region of interest" description="Disordered" evidence="1">
    <location>
        <begin position="155"/>
        <end position="193"/>
    </location>
</feature>
<dbReference type="Pfam" id="PF00595">
    <property type="entry name" value="PDZ"/>
    <property type="match status" value="5"/>
</dbReference>
<accession>A0A0C9PHL6</accession>
<feature type="domain" description="PDZ" evidence="2">
    <location>
        <begin position="22"/>
        <end position="117"/>
    </location>
</feature>
<dbReference type="CDD" id="cd23064">
    <property type="entry name" value="PDZ3_INAD-like"/>
    <property type="match status" value="1"/>
</dbReference>
<reference evidence="3" key="1">
    <citation type="submission" date="2015-01" db="EMBL/GenBank/DDBJ databases">
        <title>Transcriptome Assembly of Fopius arisanus.</title>
        <authorList>
            <person name="Geib S."/>
        </authorList>
    </citation>
    <scope>NUCLEOTIDE SEQUENCE</scope>
</reference>